<name>A0A919AME6_9PROT</name>
<dbReference type="EMBL" id="BNCI01000001">
    <property type="protein sequence ID" value="GHF14210.1"/>
    <property type="molecule type" value="Genomic_DNA"/>
</dbReference>
<dbReference type="Pfam" id="PF02594">
    <property type="entry name" value="DUF167"/>
    <property type="match status" value="1"/>
</dbReference>
<dbReference type="GO" id="GO:0005737">
    <property type="term" value="C:cytoplasm"/>
    <property type="evidence" value="ECO:0007669"/>
    <property type="project" value="TreeGrafter"/>
</dbReference>
<dbReference type="SMART" id="SM01152">
    <property type="entry name" value="DUF167"/>
    <property type="match status" value="1"/>
</dbReference>
<comment type="similarity">
    <text evidence="1 2">Belongs to the UPF0235 family.</text>
</comment>
<evidence type="ECO:0000256" key="2">
    <source>
        <dbReference type="HAMAP-Rule" id="MF_00634"/>
    </source>
</evidence>
<reference evidence="3" key="1">
    <citation type="journal article" date="2014" name="Int. J. Syst. Evol. Microbiol.">
        <title>Complete genome sequence of Corynebacterium casei LMG S-19264T (=DSM 44701T), isolated from a smear-ripened cheese.</title>
        <authorList>
            <consortium name="US DOE Joint Genome Institute (JGI-PGF)"/>
            <person name="Walter F."/>
            <person name="Albersmeier A."/>
            <person name="Kalinowski J."/>
            <person name="Ruckert C."/>
        </authorList>
    </citation>
    <scope>NUCLEOTIDE SEQUENCE</scope>
    <source>
        <strain evidence="3">KCTC 42590</strain>
    </source>
</reference>
<dbReference type="InterPro" id="IPR036591">
    <property type="entry name" value="YggU-like_sf"/>
</dbReference>
<reference evidence="3" key="2">
    <citation type="submission" date="2020-09" db="EMBL/GenBank/DDBJ databases">
        <authorList>
            <person name="Sun Q."/>
            <person name="Kim S."/>
        </authorList>
    </citation>
    <scope>NUCLEOTIDE SEQUENCE</scope>
    <source>
        <strain evidence="3">KCTC 42590</strain>
    </source>
</reference>
<accession>A0A919AME6</accession>
<dbReference type="Gene3D" id="3.30.1200.10">
    <property type="entry name" value="YggU-like"/>
    <property type="match status" value="1"/>
</dbReference>
<gene>
    <name evidence="3" type="ORF">GCM10017044_05380</name>
</gene>
<evidence type="ECO:0000256" key="1">
    <source>
        <dbReference type="ARBA" id="ARBA00010364"/>
    </source>
</evidence>
<dbReference type="AlphaFoldDB" id="A0A919AME6"/>
<dbReference type="RefSeq" id="WP_229819103.1">
    <property type="nucleotide sequence ID" value="NZ_BNCI01000001.1"/>
</dbReference>
<comment type="caution">
    <text evidence="3">The sequence shown here is derived from an EMBL/GenBank/DDBJ whole genome shotgun (WGS) entry which is preliminary data.</text>
</comment>
<protein>
    <recommendedName>
        <fullName evidence="2">UPF0235 protein GCM10017044_05380</fullName>
    </recommendedName>
</protein>
<sequence length="113" mass="12132">MGSTVINPLLEASADGVRLHIKLTPKAAQDKLDRLEQADDGSVRMRVTVTAVPEKGKANAALIKLLSKKLALPKSRIQIIAGEQSRLKTLMISGDSTLLLTDLNGKLQHIGIL</sequence>
<dbReference type="InterPro" id="IPR003746">
    <property type="entry name" value="DUF167"/>
</dbReference>
<keyword evidence="4" id="KW-1185">Reference proteome</keyword>
<dbReference type="NCBIfam" id="TIGR00251">
    <property type="entry name" value="DUF167 family protein"/>
    <property type="match status" value="1"/>
</dbReference>
<evidence type="ECO:0000313" key="3">
    <source>
        <dbReference type="EMBL" id="GHF14210.1"/>
    </source>
</evidence>
<dbReference type="PANTHER" id="PTHR13420:SF7">
    <property type="entry name" value="UPF0235 PROTEIN C15ORF40"/>
    <property type="match status" value="1"/>
</dbReference>
<proteinExistence type="inferred from homology"/>
<evidence type="ECO:0000313" key="4">
    <source>
        <dbReference type="Proteomes" id="UP000630923"/>
    </source>
</evidence>
<organism evidence="3 4">
    <name type="scientific">Kordiimonas sediminis</name>
    <dbReference type="NCBI Taxonomy" id="1735581"/>
    <lineage>
        <taxon>Bacteria</taxon>
        <taxon>Pseudomonadati</taxon>
        <taxon>Pseudomonadota</taxon>
        <taxon>Alphaproteobacteria</taxon>
        <taxon>Kordiimonadales</taxon>
        <taxon>Kordiimonadaceae</taxon>
        <taxon>Kordiimonas</taxon>
    </lineage>
</organism>
<dbReference type="SUPFAM" id="SSF69786">
    <property type="entry name" value="YggU-like"/>
    <property type="match status" value="1"/>
</dbReference>
<dbReference type="Proteomes" id="UP000630923">
    <property type="component" value="Unassembled WGS sequence"/>
</dbReference>
<dbReference type="PANTHER" id="PTHR13420">
    <property type="entry name" value="UPF0235 PROTEIN C15ORF40"/>
    <property type="match status" value="1"/>
</dbReference>
<dbReference type="HAMAP" id="MF_00634">
    <property type="entry name" value="UPF0235"/>
    <property type="match status" value="1"/>
</dbReference>